<sequence length="262" mass="30693">MDNTFSVLTLNLRFGLADDGPNSWNHRKKCFPCLFKNHSVDFIGFQEANDFQTDFLKNILPEFNFIGKRSPAPSFWQNNIIFYKKTWECIHNEHFFLSPTPVMPSRSRESRWPRQCTIGMFKNKNRVLIYINTHFDFDAAVQTKSAKLIMERLSHLPPEPPVILIGDFNATPYHPCYMIFTGGDQKLKPNNRLYFKNIFKEPYPGTHHGFTGNINGNHIDWILYRGGIILQECKIIYDTIDGVYPSDHYPLYAKFKWEKAEV</sequence>
<keyword evidence="2" id="KW-0378">Hydrolase</keyword>
<reference evidence="2 3" key="1">
    <citation type="submission" date="2020-08" db="EMBL/GenBank/DDBJ databases">
        <title>Bridging the membrane lipid divide: bacteria of the FCB group superphylum have the potential to synthesize archaeal ether lipids.</title>
        <authorList>
            <person name="Villanueva L."/>
            <person name="Von Meijenfeldt F.A.B."/>
            <person name="Westbye A.B."/>
            <person name="Yadav S."/>
            <person name="Hopmans E.C."/>
            <person name="Dutilh B.E."/>
            <person name="Sinninghe Damste J.S."/>
        </authorList>
    </citation>
    <scope>NUCLEOTIDE SEQUENCE [LARGE SCALE GENOMIC DNA]</scope>
    <source>
        <strain evidence="2">NIOZ-UU82</strain>
    </source>
</reference>
<accession>A0A8J6N4P4</accession>
<dbReference type="PANTHER" id="PTHR12121:SF36">
    <property type="entry name" value="ENDONUCLEASE_EXONUCLEASE_PHOSPHATASE DOMAIN-CONTAINING PROTEIN"/>
    <property type="match status" value="1"/>
</dbReference>
<gene>
    <name evidence="2" type="ORF">H8E80_04300</name>
</gene>
<dbReference type="Pfam" id="PF03372">
    <property type="entry name" value="Exo_endo_phos"/>
    <property type="match status" value="1"/>
</dbReference>
<evidence type="ECO:0000313" key="3">
    <source>
        <dbReference type="Proteomes" id="UP000603545"/>
    </source>
</evidence>
<keyword evidence="2" id="KW-0540">Nuclease</keyword>
<proteinExistence type="predicted"/>
<organism evidence="2 3">
    <name type="scientific">Candidatus Desulfaltia bathyphila</name>
    <dbReference type="NCBI Taxonomy" id="2841697"/>
    <lineage>
        <taxon>Bacteria</taxon>
        <taxon>Pseudomonadati</taxon>
        <taxon>Thermodesulfobacteriota</taxon>
        <taxon>Desulfobacteria</taxon>
        <taxon>Desulfobacterales</taxon>
        <taxon>Desulfobacterales incertae sedis</taxon>
        <taxon>Candidatus Desulfaltia</taxon>
    </lineage>
</organism>
<dbReference type="Proteomes" id="UP000603545">
    <property type="component" value="Unassembled WGS sequence"/>
</dbReference>
<dbReference type="GO" id="GO:0000175">
    <property type="term" value="F:3'-5'-RNA exonuclease activity"/>
    <property type="evidence" value="ECO:0007669"/>
    <property type="project" value="TreeGrafter"/>
</dbReference>
<protein>
    <submittedName>
        <fullName evidence="2">Endonuclease/exonuclease/phosphatase family protein</fullName>
    </submittedName>
</protein>
<keyword evidence="2" id="KW-0255">Endonuclease</keyword>
<dbReference type="EMBL" id="JACNLL010000042">
    <property type="protein sequence ID" value="MBC8199253.1"/>
    <property type="molecule type" value="Genomic_DNA"/>
</dbReference>
<evidence type="ECO:0000313" key="2">
    <source>
        <dbReference type="EMBL" id="MBC8199253.1"/>
    </source>
</evidence>
<dbReference type="GO" id="GO:0004519">
    <property type="term" value="F:endonuclease activity"/>
    <property type="evidence" value="ECO:0007669"/>
    <property type="project" value="UniProtKB-KW"/>
</dbReference>
<dbReference type="CDD" id="cd09083">
    <property type="entry name" value="EEP-1"/>
    <property type="match status" value="1"/>
</dbReference>
<dbReference type="SUPFAM" id="SSF56219">
    <property type="entry name" value="DNase I-like"/>
    <property type="match status" value="1"/>
</dbReference>
<dbReference type="Gene3D" id="3.60.10.10">
    <property type="entry name" value="Endonuclease/exonuclease/phosphatase"/>
    <property type="match status" value="1"/>
</dbReference>
<dbReference type="AlphaFoldDB" id="A0A8J6N4P4"/>
<dbReference type="InterPro" id="IPR050410">
    <property type="entry name" value="CCR4/nocturin_mRNA_transcr"/>
</dbReference>
<dbReference type="InterPro" id="IPR036691">
    <property type="entry name" value="Endo/exonu/phosph_ase_sf"/>
</dbReference>
<comment type="caution">
    <text evidence="2">The sequence shown here is derived from an EMBL/GenBank/DDBJ whole genome shotgun (WGS) entry which is preliminary data.</text>
</comment>
<evidence type="ECO:0000259" key="1">
    <source>
        <dbReference type="Pfam" id="PF03372"/>
    </source>
</evidence>
<feature type="domain" description="Endonuclease/exonuclease/phosphatase" evidence="1">
    <location>
        <begin position="8"/>
        <end position="248"/>
    </location>
</feature>
<dbReference type="PANTHER" id="PTHR12121">
    <property type="entry name" value="CARBON CATABOLITE REPRESSOR PROTEIN 4"/>
    <property type="match status" value="1"/>
</dbReference>
<name>A0A8J6N4P4_9BACT</name>
<dbReference type="InterPro" id="IPR005135">
    <property type="entry name" value="Endo/exonuclease/phosphatase"/>
</dbReference>